<gene>
    <name evidence="1" type="ORF">HNR23_002310</name>
</gene>
<evidence type="ECO:0000313" key="2">
    <source>
        <dbReference type="Proteomes" id="UP000546642"/>
    </source>
</evidence>
<dbReference type="EMBL" id="JACHDS010000001">
    <property type="protein sequence ID" value="MBB6172250.1"/>
    <property type="molecule type" value="Genomic_DNA"/>
</dbReference>
<dbReference type="Proteomes" id="UP000546642">
    <property type="component" value="Unassembled WGS sequence"/>
</dbReference>
<name>A0A7X0D5I6_9ACTN</name>
<proteinExistence type="predicted"/>
<sequence>MTIRDFLADRLDEAPDLPAYRALRTIFDNHEGDRANDDADCQGCGYDPLKGGAAKRVGSCPDLRAIAHIWTDHPDHPDNRARTTALEITNLDRNMNRLGLNMRGGMEPEHLIEQLEEARRQLARIAARIDQ</sequence>
<comment type="caution">
    <text evidence="1">The sequence shown here is derived from an EMBL/GenBank/DDBJ whole genome shotgun (WGS) entry which is preliminary data.</text>
</comment>
<dbReference type="AlphaFoldDB" id="A0A7X0D5I6"/>
<dbReference type="RefSeq" id="WP_184075577.1">
    <property type="nucleotide sequence ID" value="NZ_JACHDS010000001.1"/>
</dbReference>
<protein>
    <submittedName>
        <fullName evidence="1">Uncharacterized protein</fullName>
    </submittedName>
</protein>
<evidence type="ECO:0000313" key="1">
    <source>
        <dbReference type="EMBL" id="MBB6172250.1"/>
    </source>
</evidence>
<keyword evidence="2" id="KW-1185">Reference proteome</keyword>
<accession>A0A7X0D5I6</accession>
<reference evidence="1 2" key="1">
    <citation type="submission" date="2020-08" db="EMBL/GenBank/DDBJ databases">
        <title>Sequencing the genomes of 1000 actinobacteria strains.</title>
        <authorList>
            <person name="Klenk H.-P."/>
        </authorList>
    </citation>
    <scope>NUCLEOTIDE SEQUENCE [LARGE SCALE GENOMIC DNA]</scope>
    <source>
        <strain evidence="1 2">DSM 46659</strain>
    </source>
</reference>
<organism evidence="1 2">
    <name type="scientific">Nocardiopsis mwathae</name>
    <dbReference type="NCBI Taxonomy" id="1472723"/>
    <lineage>
        <taxon>Bacteria</taxon>
        <taxon>Bacillati</taxon>
        <taxon>Actinomycetota</taxon>
        <taxon>Actinomycetes</taxon>
        <taxon>Streptosporangiales</taxon>
        <taxon>Nocardiopsidaceae</taxon>
        <taxon>Nocardiopsis</taxon>
    </lineage>
</organism>